<dbReference type="RefSeq" id="WP_329499046.1">
    <property type="nucleotide sequence ID" value="NZ_CP108460.1"/>
</dbReference>
<reference evidence="1 2" key="1">
    <citation type="submission" date="2022-10" db="EMBL/GenBank/DDBJ databases">
        <title>The complete genomes of actinobacterial strains from the NBC collection.</title>
        <authorList>
            <person name="Joergensen T.S."/>
            <person name="Alvarez Arevalo M."/>
            <person name="Sterndorff E.B."/>
            <person name="Faurdal D."/>
            <person name="Vuksanovic O."/>
            <person name="Mourched A.-S."/>
            <person name="Charusanti P."/>
            <person name="Shaw S."/>
            <person name="Blin K."/>
            <person name="Weber T."/>
        </authorList>
    </citation>
    <scope>NUCLEOTIDE SEQUENCE [LARGE SCALE GENOMIC DNA]</scope>
    <source>
        <strain evidence="1 2">NBC_01247</strain>
    </source>
</reference>
<accession>A0ABZ1W655</accession>
<evidence type="ECO:0000313" key="2">
    <source>
        <dbReference type="Proteomes" id="UP001432014"/>
    </source>
</evidence>
<dbReference type="EMBL" id="CP108482">
    <property type="protein sequence ID" value="WUS56293.1"/>
    <property type="molecule type" value="Genomic_DNA"/>
</dbReference>
<protein>
    <recommendedName>
        <fullName evidence="3">Acetone carboxylase</fullName>
    </recommendedName>
</protein>
<proteinExistence type="predicted"/>
<name>A0ABZ1W655_9ACTN</name>
<organism evidence="1 2">
    <name type="scientific">Kitasatospora herbaricolor</name>
    <dbReference type="NCBI Taxonomy" id="68217"/>
    <lineage>
        <taxon>Bacteria</taxon>
        <taxon>Bacillati</taxon>
        <taxon>Actinomycetota</taxon>
        <taxon>Actinomycetes</taxon>
        <taxon>Kitasatosporales</taxon>
        <taxon>Streptomycetaceae</taxon>
        <taxon>Kitasatospora</taxon>
    </lineage>
</organism>
<dbReference type="Proteomes" id="UP001432014">
    <property type="component" value="Chromosome"/>
</dbReference>
<gene>
    <name evidence="1" type="ORF">OG469_12630</name>
</gene>
<keyword evidence="2" id="KW-1185">Reference proteome</keyword>
<evidence type="ECO:0000313" key="1">
    <source>
        <dbReference type="EMBL" id="WUS56293.1"/>
    </source>
</evidence>
<sequence length="104" mass="11410">MTPQDDQQPSLSFFAGAAGQPESPICSGKGCRTAAAWVLVWNNPKLHTPDRRKTWLACDEHREHLSQFLGVRGFLKEVLPFAEWTGTEAQAEAQAQPPVAPPEA</sequence>
<evidence type="ECO:0008006" key="3">
    <source>
        <dbReference type="Google" id="ProtNLM"/>
    </source>
</evidence>